<name>A0A0K8QN09_9GAMM</name>
<evidence type="ECO:0000259" key="1">
    <source>
        <dbReference type="Pfam" id="PF21683"/>
    </source>
</evidence>
<dbReference type="InterPro" id="IPR054034">
    <property type="entry name" value="NMB1110-like_C"/>
</dbReference>
<dbReference type="InterPro" id="IPR054482">
    <property type="entry name" value="NMB1110-like_3rd"/>
</dbReference>
<dbReference type="InterPro" id="IPR023399">
    <property type="entry name" value="Baseplate-like_2-layer_sand"/>
</dbReference>
<dbReference type="SUPFAM" id="SSF69279">
    <property type="entry name" value="Phage tail proteins"/>
    <property type="match status" value="2"/>
</dbReference>
<keyword evidence="7" id="KW-1185">Reference proteome</keyword>
<proteinExistence type="predicted"/>
<evidence type="ECO:0000259" key="2">
    <source>
        <dbReference type="Pfam" id="PF22174"/>
    </source>
</evidence>
<evidence type="ECO:0000313" key="5">
    <source>
        <dbReference type="EMBL" id="GAN44688.1"/>
    </source>
</evidence>
<dbReference type="InterPro" id="IPR026276">
    <property type="entry name" value="Baseplate_GpP"/>
</dbReference>
<dbReference type="Pfam" id="PF22174">
    <property type="entry name" value="NMB1110-like_C"/>
    <property type="match status" value="1"/>
</dbReference>
<dbReference type="HOGENOM" id="CLU_060292_1_0_6"/>
<dbReference type="Pfam" id="PF22630">
    <property type="entry name" value="NMB1110_3rd"/>
    <property type="match status" value="1"/>
</dbReference>
<feature type="domain" description="Baseplate hub protein gp44/GpP-like second" evidence="3">
    <location>
        <begin position="94"/>
        <end position="175"/>
    </location>
</feature>
<evidence type="ECO:0000259" key="4">
    <source>
        <dbReference type="Pfam" id="PF22630"/>
    </source>
</evidence>
<evidence type="ECO:0000313" key="7">
    <source>
        <dbReference type="Proteomes" id="UP000253740"/>
    </source>
</evidence>
<feature type="domain" description="Tail protein NMB1110-like C-terminal" evidence="2">
    <location>
        <begin position="278"/>
        <end position="345"/>
    </location>
</feature>
<feature type="domain" description="Tail protein NMB1110-like third" evidence="4">
    <location>
        <begin position="212"/>
        <end position="276"/>
    </location>
</feature>
<dbReference type="InterPro" id="IPR053981">
    <property type="entry name" value="Gp44/GpP-like_2nd"/>
</dbReference>
<dbReference type="Proteomes" id="UP000253740">
    <property type="component" value="Unassembled WGS sequence"/>
</dbReference>
<dbReference type="RefSeq" id="WP_062536770.1">
    <property type="nucleotide sequence ID" value="NZ_DF970196.1"/>
</dbReference>
<accession>A0A0K8QN09</accession>
<dbReference type="AlphaFoldDB" id="A0A0K8QN09"/>
<dbReference type="OrthoDB" id="9016931at2"/>
<organism evidence="6">
    <name type="scientific">Mizugakiibacter sediminis</name>
    <dbReference type="NCBI Taxonomy" id="1475481"/>
    <lineage>
        <taxon>Bacteria</taxon>
        <taxon>Pseudomonadati</taxon>
        <taxon>Pseudomonadota</taxon>
        <taxon>Gammaproteobacteria</taxon>
        <taxon>Lysobacterales</taxon>
        <taxon>Rhodanobacteraceae</taxon>
        <taxon>Mizugakiibacter</taxon>
    </lineage>
</organism>
<dbReference type="Pfam" id="PF22255">
    <property type="entry name" value="Gp44-like_2nd"/>
    <property type="match status" value="1"/>
</dbReference>
<evidence type="ECO:0000259" key="3">
    <source>
        <dbReference type="Pfam" id="PF22255"/>
    </source>
</evidence>
<dbReference type="EMBL" id="DF952378">
    <property type="protein sequence ID" value="GAN44688.1"/>
    <property type="molecule type" value="Genomic_DNA"/>
</dbReference>
<gene>
    <name evidence="5" type="ORF">MBSD_1223</name>
    <name evidence="6" type="ORF">MBSD_n1563</name>
</gene>
<dbReference type="Gene3D" id="3.30.1920.10">
    <property type="entry name" value="Baseplate protein-like domains - 2 layer sandwich fold"/>
    <property type="match status" value="1"/>
</dbReference>
<sequence length="368" mass="40190">MPTPSERIRLTVGGVANDTWTGWSVDSDLLTPADAFELELYTRGAPTLPPEVAEGAPCTLDLAGDAVLTGVIDEVEHEVDRRGHTVRIVGRDLAAPLVDCSTPFVSLREASLQEIVDQVVKPLGVSRIELRTDTAKVRRRIQVQPGQSAWQALQQVAEANGLWPWMEPDGRLVVGGPDYATPPVGVLVLRTGTAATGNNVERLSVRRSIADRYSQVTVLGQHGAFEGDGWDTDRTTLQAKIQDTALARRGIFRPRVVLDSGCDSTDLARARAQKLLADSEMAGFEAVALVPGWRASGGAVWTPGQRVRLVSEPHGLDGTFFLMARTLRLTRRSGAITELRLREDKAWVVTAHTKRPRKRSGDDMERLQ</sequence>
<dbReference type="InterPro" id="IPR049354">
    <property type="entry name" value="GpP-like_N"/>
</dbReference>
<dbReference type="Pfam" id="PF21683">
    <property type="entry name" value="GpP-like_1st"/>
    <property type="match status" value="1"/>
</dbReference>
<dbReference type="STRING" id="1475481.GCA_000953855_01592"/>
<evidence type="ECO:0000313" key="6">
    <source>
        <dbReference type="EMBL" id="GAP66259.1"/>
    </source>
</evidence>
<dbReference type="PIRSF" id="PIRSF004440">
    <property type="entry name" value="GpP"/>
    <property type="match status" value="1"/>
</dbReference>
<reference evidence="5" key="1">
    <citation type="submission" date="2015-03" db="EMBL/GenBank/DDBJ databases">
        <title>Draft genome sequence of Mizugakiibacter sediminis skMP5.</title>
        <authorList>
            <person name="Watanabe T."/>
            <person name="Kojima H."/>
            <person name="Fukui M."/>
        </authorList>
    </citation>
    <scope>NUCLEOTIDE SEQUENCE</scope>
    <source>
        <strain evidence="5">SkMP5</strain>
    </source>
</reference>
<feature type="domain" description="Baseplate hub protein gp44-like N-terminal" evidence="1">
    <location>
        <begin position="8"/>
        <end position="92"/>
    </location>
</feature>
<dbReference type="Gene3D" id="3.55.50.10">
    <property type="entry name" value="Baseplate protein-like domains"/>
    <property type="match status" value="1"/>
</dbReference>
<reference evidence="6" key="2">
    <citation type="submission" date="2015-08" db="EMBL/GenBank/DDBJ databases">
        <title>Complete DNA Sequence of Pseudomonas syringae pv. actinidiae, the Causal Agent of Kiwifruit Canker Disease.</title>
        <authorList>
            <person name="Rikkerink E.H.A."/>
            <person name="Fineran P.C."/>
        </authorList>
    </citation>
    <scope>NUCLEOTIDE SEQUENCE</scope>
    <source>
        <strain evidence="6">SkMP5</strain>
    </source>
</reference>
<protein>
    <submittedName>
        <fullName evidence="5">Tail protein</fullName>
    </submittedName>
</protein>
<dbReference type="EMBL" id="DF970196">
    <property type="protein sequence ID" value="GAP66259.1"/>
    <property type="molecule type" value="Genomic_DNA"/>
</dbReference>
<dbReference type="Gene3D" id="2.30.300.10">
    <property type="entry name" value="Baseplate protein-like domain - beta roll fold"/>
    <property type="match status" value="1"/>
</dbReference>